<feature type="transmembrane region" description="Helical" evidence="6">
    <location>
        <begin position="399"/>
        <end position="420"/>
    </location>
</feature>
<protein>
    <submittedName>
        <fullName evidence="7">Amino acid transporter</fullName>
    </submittedName>
</protein>
<comment type="subcellular location">
    <subcellularLocation>
        <location evidence="1">Membrane</location>
        <topology evidence="1">Multi-pass membrane protein</topology>
    </subcellularLocation>
</comment>
<dbReference type="PIRSF" id="PIRSF006060">
    <property type="entry name" value="AA_transporter"/>
    <property type="match status" value="1"/>
</dbReference>
<evidence type="ECO:0000313" key="8">
    <source>
        <dbReference type="Proteomes" id="UP000034954"/>
    </source>
</evidence>
<evidence type="ECO:0000256" key="3">
    <source>
        <dbReference type="ARBA" id="ARBA00022692"/>
    </source>
</evidence>
<dbReference type="PANTHER" id="PTHR43243">
    <property type="entry name" value="INNER MEMBRANE TRANSPORTER YGJI-RELATED"/>
    <property type="match status" value="1"/>
</dbReference>
<evidence type="ECO:0000256" key="1">
    <source>
        <dbReference type="ARBA" id="ARBA00004141"/>
    </source>
</evidence>
<feature type="transmembrane region" description="Helical" evidence="6">
    <location>
        <begin position="60"/>
        <end position="81"/>
    </location>
</feature>
<dbReference type="PATRIC" id="fig|380242.3.peg.136"/>
<feature type="transmembrane region" description="Helical" evidence="6">
    <location>
        <begin position="164"/>
        <end position="190"/>
    </location>
</feature>
<dbReference type="GO" id="GO:0016020">
    <property type="term" value="C:membrane"/>
    <property type="evidence" value="ECO:0007669"/>
    <property type="project" value="UniProtKB-SubCell"/>
</dbReference>
<organism evidence="7 8">
    <name type="scientific">Candidatus Brocadia fulgida</name>
    <dbReference type="NCBI Taxonomy" id="380242"/>
    <lineage>
        <taxon>Bacteria</taxon>
        <taxon>Pseudomonadati</taxon>
        <taxon>Planctomycetota</taxon>
        <taxon>Candidatus Brocadiia</taxon>
        <taxon>Candidatus Brocadiales</taxon>
        <taxon>Candidatus Brocadiaceae</taxon>
        <taxon>Candidatus Brocadia</taxon>
    </lineage>
</organism>
<evidence type="ECO:0000256" key="6">
    <source>
        <dbReference type="SAM" id="Phobius"/>
    </source>
</evidence>
<proteinExistence type="predicted"/>
<evidence type="ECO:0000256" key="2">
    <source>
        <dbReference type="ARBA" id="ARBA00022448"/>
    </source>
</evidence>
<feature type="transmembrane region" description="Helical" evidence="6">
    <location>
        <begin position="321"/>
        <end position="344"/>
    </location>
</feature>
<feature type="transmembrane region" description="Helical" evidence="6">
    <location>
        <begin position="93"/>
        <end position="113"/>
    </location>
</feature>
<dbReference type="AlphaFoldDB" id="A0A0M2UZX9"/>
<feature type="transmembrane region" description="Helical" evidence="6">
    <location>
        <begin position="277"/>
        <end position="301"/>
    </location>
</feature>
<feature type="transmembrane region" description="Helical" evidence="6">
    <location>
        <begin position="234"/>
        <end position="256"/>
    </location>
</feature>
<dbReference type="InterPro" id="IPR002293">
    <property type="entry name" value="AA/rel_permease1"/>
</dbReference>
<keyword evidence="2" id="KW-0813">Transport</keyword>
<evidence type="ECO:0000256" key="4">
    <source>
        <dbReference type="ARBA" id="ARBA00022989"/>
    </source>
</evidence>
<dbReference type="Proteomes" id="UP000034954">
    <property type="component" value="Unassembled WGS sequence"/>
</dbReference>
<keyword evidence="4 6" id="KW-1133">Transmembrane helix</keyword>
<accession>A0A0M2UZX9</accession>
<name>A0A0M2UZX9_9BACT</name>
<reference evidence="7 8" key="1">
    <citation type="journal article" date="2013" name="BMC Microbiol.">
        <title>Identification of the type II cytochrome c maturation pathway in anammox bacteria by comparative genomics.</title>
        <authorList>
            <person name="Ferousi C."/>
            <person name="Speth D.R."/>
            <person name="Reimann J."/>
            <person name="Op den Camp H.J."/>
            <person name="Allen J.W."/>
            <person name="Keltjens J.T."/>
            <person name="Jetten M.S."/>
        </authorList>
    </citation>
    <scope>NUCLEOTIDE SEQUENCE [LARGE SCALE GENOMIC DNA]</scope>
    <source>
        <strain evidence="7">RU1</strain>
    </source>
</reference>
<keyword evidence="3 6" id="KW-0812">Transmembrane</keyword>
<dbReference type="EMBL" id="LAQJ01000015">
    <property type="protein sequence ID" value="KKO21145.1"/>
    <property type="molecule type" value="Genomic_DNA"/>
</dbReference>
<dbReference type="Pfam" id="PF13520">
    <property type="entry name" value="AA_permease_2"/>
    <property type="match status" value="1"/>
</dbReference>
<keyword evidence="8" id="KW-1185">Reference proteome</keyword>
<feature type="transmembrane region" description="Helical" evidence="6">
    <location>
        <begin position="432"/>
        <end position="450"/>
    </location>
</feature>
<keyword evidence="5 6" id="KW-0472">Membrane</keyword>
<evidence type="ECO:0000256" key="5">
    <source>
        <dbReference type="ARBA" id="ARBA00023136"/>
    </source>
</evidence>
<feature type="transmembrane region" description="Helical" evidence="6">
    <location>
        <begin position="120"/>
        <end position="144"/>
    </location>
</feature>
<sequence length="503" mass="54796">MKKLFAKKTLRDLAEESNHYHFKRVLGPFSLTALGIGAVIGAGIFVLTGLAAREFAGPSLILSFVLSGLACIFVALCYAEFASMVPLAGSAYTYSYTALGEIFAWIIGWDLILEYSLASSLVAVGWSHYFIQLLGLFGLSLPSWLTNDYWTLSHQTGDLFAQSVPYLCGIPVVFNLPAALIIIAITAVLVIGIKESARFNSIIVGIKLAVILLVIGVGWFYVKRDNWGNSFETFAPFGIGGIGTGAAYVFFAYIGFDAVSTTAQEARNPKRDVPIGIIVSLVLCTILYIAVTAVLTGMVYYKDINIDAPLADAFTRYGLTRVSFFISVGAVAGLTSVLLVLLLSQSRIFWAIARDGLLPERIFAAVHPRFGTPYISTIIVGACVALTACCFPIEEIAKLVNIGTLLAFCLVSAAVIILRVKDPCHPRAFKCPFVPVIPILGILSCGYMMIRLEFSTWLRLLVWLALGTIIYAVYGRRHSKLARKYALVTKKNEALVELNKSYL</sequence>
<evidence type="ECO:0000313" key="7">
    <source>
        <dbReference type="EMBL" id="KKO21145.1"/>
    </source>
</evidence>
<feature type="transmembrane region" description="Helical" evidence="6">
    <location>
        <begin position="25"/>
        <end position="48"/>
    </location>
</feature>
<comment type="caution">
    <text evidence="7">The sequence shown here is derived from an EMBL/GenBank/DDBJ whole genome shotgun (WGS) entry which is preliminary data.</text>
</comment>
<dbReference type="PANTHER" id="PTHR43243:SF4">
    <property type="entry name" value="CATIONIC AMINO ACID TRANSPORTER 4"/>
    <property type="match status" value="1"/>
</dbReference>
<feature type="transmembrane region" description="Helical" evidence="6">
    <location>
        <begin position="456"/>
        <end position="474"/>
    </location>
</feature>
<feature type="transmembrane region" description="Helical" evidence="6">
    <location>
        <begin position="374"/>
        <end position="393"/>
    </location>
</feature>
<dbReference type="Gene3D" id="1.20.1740.10">
    <property type="entry name" value="Amino acid/polyamine transporter I"/>
    <property type="match status" value="1"/>
</dbReference>
<feature type="transmembrane region" description="Helical" evidence="6">
    <location>
        <begin position="202"/>
        <end position="222"/>
    </location>
</feature>
<gene>
    <name evidence="7" type="ORF">BROFUL_00106</name>
</gene>
<dbReference type="GO" id="GO:0015171">
    <property type="term" value="F:amino acid transmembrane transporter activity"/>
    <property type="evidence" value="ECO:0007669"/>
    <property type="project" value="TreeGrafter"/>
</dbReference>